<feature type="domain" description="Myb-like" evidence="7">
    <location>
        <begin position="27"/>
        <end position="74"/>
    </location>
</feature>
<sequence length="87" mass="10533">MATRTRRKFRVYRSRRRCSLRWFNYLSPCLKRGTYSEEEEVIIVKIYEILGNRWAMIAAHLPGSTVQGIKKHWEFNRTQLTMRTDSH</sequence>
<dbReference type="InterPro" id="IPR051953">
    <property type="entry name" value="Plant_SW-associated_TFs"/>
</dbReference>
<dbReference type="AlphaFoldDB" id="A0AAD7L035"/>
<dbReference type="PANTHER" id="PTHR47997">
    <property type="entry name" value="MYB DOMAIN PROTEIN 55"/>
    <property type="match status" value="1"/>
</dbReference>
<dbReference type="EMBL" id="JARAOO010000012">
    <property type="protein sequence ID" value="KAJ7949023.1"/>
    <property type="molecule type" value="Genomic_DNA"/>
</dbReference>
<evidence type="ECO:0000256" key="6">
    <source>
        <dbReference type="ARBA" id="ARBA00023242"/>
    </source>
</evidence>
<dbReference type="Proteomes" id="UP001163823">
    <property type="component" value="Chromosome 12"/>
</dbReference>
<dbReference type="CDD" id="cd00167">
    <property type="entry name" value="SANT"/>
    <property type="match status" value="1"/>
</dbReference>
<evidence type="ECO:0000256" key="4">
    <source>
        <dbReference type="ARBA" id="ARBA00023125"/>
    </source>
</evidence>
<feature type="domain" description="HTH myb-type" evidence="8">
    <location>
        <begin position="27"/>
        <end position="80"/>
    </location>
</feature>
<evidence type="ECO:0000256" key="5">
    <source>
        <dbReference type="ARBA" id="ARBA00023163"/>
    </source>
</evidence>
<evidence type="ECO:0000313" key="10">
    <source>
        <dbReference type="Proteomes" id="UP001163823"/>
    </source>
</evidence>
<keyword evidence="2" id="KW-0677">Repeat</keyword>
<evidence type="ECO:0000259" key="7">
    <source>
        <dbReference type="PROSITE" id="PS50090"/>
    </source>
</evidence>
<evidence type="ECO:0000259" key="8">
    <source>
        <dbReference type="PROSITE" id="PS51294"/>
    </source>
</evidence>
<gene>
    <name evidence="9" type="ORF">O6P43_029417</name>
</gene>
<comment type="subcellular location">
    <subcellularLocation>
        <location evidence="1">Nucleus</location>
    </subcellularLocation>
</comment>
<comment type="caution">
    <text evidence="9">The sequence shown here is derived from an EMBL/GenBank/DDBJ whole genome shotgun (WGS) entry which is preliminary data.</text>
</comment>
<name>A0AAD7L035_QUISA</name>
<evidence type="ECO:0000256" key="2">
    <source>
        <dbReference type="ARBA" id="ARBA00022737"/>
    </source>
</evidence>
<dbReference type="InterPro" id="IPR017930">
    <property type="entry name" value="Myb_dom"/>
</dbReference>
<dbReference type="PROSITE" id="PS51294">
    <property type="entry name" value="HTH_MYB"/>
    <property type="match status" value="1"/>
</dbReference>
<protein>
    <submittedName>
        <fullName evidence="9">MYB transcription factor</fullName>
    </submittedName>
</protein>
<dbReference type="PROSITE" id="PS50090">
    <property type="entry name" value="MYB_LIKE"/>
    <property type="match status" value="1"/>
</dbReference>
<keyword evidence="10" id="KW-1185">Reference proteome</keyword>
<dbReference type="PANTHER" id="PTHR47997:SF75">
    <property type="entry name" value="MYB DOMAIN PROTEIN 55"/>
    <property type="match status" value="1"/>
</dbReference>
<dbReference type="SUPFAM" id="SSF46689">
    <property type="entry name" value="Homeodomain-like"/>
    <property type="match status" value="1"/>
</dbReference>
<dbReference type="GO" id="GO:0003677">
    <property type="term" value="F:DNA binding"/>
    <property type="evidence" value="ECO:0007669"/>
    <property type="project" value="UniProtKB-KW"/>
</dbReference>
<dbReference type="Pfam" id="PF00249">
    <property type="entry name" value="Myb_DNA-binding"/>
    <property type="match status" value="1"/>
</dbReference>
<keyword evidence="3" id="KW-0805">Transcription regulation</keyword>
<evidence type="ECO:0000313" key="9">
    <source>
        <dbReference type="EMBL" id="KAJ7949023.1"/>
    </source>
</evidence>
<evidence type="ECO:0000256" key="3">
    <source>
        <dbReference type="ARBA" id="ARBA00023015"/>
    </source>
</evidence>
<dbReference type="SMART" id="SM00717">
    <property type="entry name" value="SANT"/>
    <property type="match status" value="1"/>
</dbReference>
<dbReference type="InterPro" id="IPR001005">
    <property type="entry name" value="SANT/Myb"/>
</dbReference>
<keyword evidence="4" id="KW-0238">DNA-binding</keyword>
<keyword evidence="6" id="KW-0539">Nucleus</keyword>
<proteinExistence type="predicted"/>
<organism evidence="9 10">
    <name type="scientific">Quillaja saponaria</name>
    <name type="common">Soap bark tree</name>
    <dbReference type="NCBI Taxonomy" id="32244"/>
    <lineage>
        <taxon>Eukaryota</taxon>
        <taxon>Viridiplantae</taxon>
        <taxon>Streptophyta</taxon>
        <taxon>Embryophyta</taxon>
        <taxon>Tracheophyta</taxon>
        <taxon>Spermatophyta</taxon>
        <taxon>Magnoliopsida</taxon>
        <taxon>eudicotyledons</taxon>
        <taxon>Gunneridae</taxon>
        <taxon>Pentapetalae</taxon>
        <taxon>rosids</taxon>
        <taxon>fabids</taxon>
        <taxon>Fabales</taxon>
        <taxon>Quillajaceae</taxon>
        <taxon>Quillaja</taxon>
    </lineage>
</organism>
<accession>A0AAD7L035</accession>
<dbReference type="GO" id="GO:0005634">
    <property type="term" value="C:nucleus"/>
    <property type="evidence" value="ECO:0007669"/>
    <property type="project" value="UniProtKB-SubCell"/>
</dbReference>
<keyword evidence="5" id="KW-0804">Transcription</keyword>
<reference evidence="9" key="1">
    <citation type="journal article" date="2023" name="Science">
        <title>Elucidation of the pathway for biosynthesis of saponin adjuvants from the soapbark tree.</title>
        <authorList>
            <person name="Reed J."/>
            <person name="Orme A."/>
            <person name="El-Demerdash A."/>
            <person name="Owen C."/>
            <person name="Martin L.B.B."/>
            <person name="Misra R.C."/>
            <person name="Kikuchi S."/>
            <person name="Rejzek M."/>
            <person name="Martin A.C."/>
            <person name="Harkess A."/>
            <person name="Leebens-Mack J."/>
            <person name="Louveau T."/>
            <person name="Stephenson M.J."/>
            <person name="Osbourn A."/>
        </authorList>
    </citation>
    <scope>NUCLEOTIDE SEQUENCE</scope>
    <source>
        <strain evidence="9">S10</strain>
    </source>
</reference>
<dbReference type="Gene3D" id="1.10.10.60">
    <property type="entry name" value="Homeodomain-like"/>
    <property type="match status" value="1"/>
</dbReference>
<evidence type="ECO:0000256" key="1">
    <source>
        <dbReference type="ARBA" id="ARBA00004123"/>
    </source>
</evidence>
<dbReference type="KEGG" id="qsa:O6P43_029417"/>
<dbReference type="InterPro" id="IPR009057">
    <property type="entry name" value="Homeodomain-like_sf"/>
</dbReference>